<feature type="chain" id="PRO_5029625214" description="Ig-like domain-containing protein" evidence="11">
    <location>
        <begin position="21"/>
        <end position="108"/>
    </location>
</feature>
<keyword evidence="4 11" id="KW-0732">Signal</keyword>
<keyword evidence="2" id="KW-1003">Cell membrane</keyword>
<comment type="subcellular location">
    <subcellularLocation>
        <location evidence="1">Cell membrane</location>
        <topology evidence="1">Single-pass type I membrane protein</topology>
    </subcellularLocation>
</comment>
<dbReference type="Pfam" id="PF07686">
    <property type="entry name" value="V-set"/>
    <property type="match status" value="1"/>
</dbReference>
<comment type="caution">
    <text evidence="13">The sequence shown here is derived from an EMBL/GenBank/DDBJ whole genome shotgun (WGS) entry which is preliminary data.</text>
</comment>
<evidence type="ECO:0000313" key="13">
    <source>
        <dbReference type="EMBL" id="KAF4093413.1"/>
    </source>
</evidence>
<evidence type="ECO:0000256" key="6">
    <source>
        <dbReference type="ARBA" id="ARBA00023136"/>
    </source>
</evidence>
<accession>A0A7J6BE70</accession>
<proteinExistence type="predicted"/>
<dbReference type="SUPFAM" id="SSF48726">
    <property type="entry name" value="Immunoglobulin"/>
    <property type="match status" value="1"/>
</dbReference>
<dbReference type="InterPro" id="IPR051713">
    <property type="entry name" value="T-cell_Activation_Regulation"/>
</dbReference>
<keyword evidence="10" id="KW-0393">Immunoglobulin domain</keyword>
<keyword evidence="5" id="KW-1133">Transmembrane helix</keyword>
<evidence type="ECO:0000313" key="14">
    <source>
        <dbReference type="Proteomes" id="UP000593565"/>
    </source>
</evidence>
<dbReference type="PROSITE" id="PS50835">
    <property type="entry name" value="IG_LIKE"/>
    <property type="match status" value="1"/>
</dbReference>
<evidence type="ECO:0000256" key="11">
    <source>
        <dbReference type="SAM" id="SignalP"/>
    </source>
</evidence>
<dbReference type="Gene3D" id="2.60.40.10">
    <property type="entry name" value="Immunoglobulins"/>
    <property type="match status" value="1"/>
</dbReference>
<evidence type="ECO:0000256" key="8">
    <source>
        <dbReference type="ARBA" id="ARBA00023170"/>
    </source>
</evidence>
<dbReference type="GO" id="GO:0042102">
    <property type="term" value="P:positive regulation of T cell proliferation"/>
    <property type="evidence" value="ECO:0007669"/>
    <property type="project" value="TreeGrafter"/>
</dbReference>
<evidence type="ECO:0000256" key="10">
    <source>
        <dbReference type="ARBA" id="ARBA00023319"/>
    </source>
</evidence>
<dbReference type="Proteomes" id="UP000593565">
    <property type="component" value="Unassembled WGS sequence"/>
</dbReference>
<evidence type="ECO:0000256" key="3">
    <source>
        <dbReference type="ARBA" id="ARBA00022692"/>
    </source>
</evidence>
<keyword evidence="6" id="KW-0472">Membrane</keyword>
<feature type="non-terminal residue" evidence="13">
    <location>
        <position position="1"/>
    </location>
</feature>
<evidence type="ECO:0000256" key="2">
    <source>
        <dbReference type="ARBA" id="ARBA00022475"/>
    </source>
</evidence>
<dbReference type="PANTHER" id="PTHR25466">
    <property type="entry name" value="T-LYMPHOCYTE ACTIVATION ANTIGEN"/>
    <property type="match status" value="1"/>
</dbReference>
<dbReference type="EMBL" id="JAAGNN010000001">
    <property type="protein sequence ID" value="KAF4093413.1"/>
    <property type="molecule type" value="Genomic_DNA"/>
</dbReference>
<organism evidence="13 14">
    <name type="scientific">Ameiurus melas</name>
    <name type="common">Black bullhead</name>
    <name type="synonym">Silurus melas</name>
    <dbReference type="NCBI Taxonomy" id="219545"/>
    <lineage>
        <taxon>Eukaryota</taxon>
        <taxon>Metazoa</taxon>
        <taxon>Chordata</taxon>
        <taxon>Craniata</taxon>
        <taxon>Vertebrata</taxon>
        <taxon>Euteleostomi</taxon>
        <taxon>Actinopterygii</taxon>
        <taxon>Neopterygii</taxon>
        <taxon>Teleostei</taxon>
        <taxon>Ostariophysi</taxon>
        <taxon>Siluriformes</taxon>
        <taxon>Ictaluridae</taxon>
        <taxon>Ameiurus</taxon>
    </lineage>
</organism>
<dbReference type="AlphaFoldDB" id="A0A7J6BE70"/>
<dbReference type="GO" id="GO:0009897">
    <property type="term" value="C:external side of plasma membrane"/>
    <property type="evidence" value="ECO:0007669"/>
    <property type="project" value="TreeGrafter"/>
</dbReference>
<protein>
    <recommendedName>
        <fullName evidence="12">Ig-like domain-containing protein</fullName>
    </recommendedName>
</protein>
<dbReference type="InterPro" id="IPR007110">
    <property type="entry name" value="Ig-like_dom"/>
</dbReference>
<feature type="domain" description="Ig-like" evidence="12">
    <location>
        <begin position="29"/>
        <end position="108"/>
    </location>
</feature>
<gene>
    <name evidence="13" type="ORF">AMELA_G00001730</name>
</gene>
<keyword evidence="9" id="KW-0325">Glycoprotein</keyword>
<evidence type="ECO:0000259" key="12">
    <source>
        <dbReference type="PROSITE" id="PS50835"/>
    </source>
</evidence>
<evidence type="ECO:0000256" key="7">
    <source>
        <dbReference type="ARBA" id="ARBA00023157"/>
    </source>
</evidence>
<evidence type="ECO:0000256" key="9">
    <source>
        <dbReference type="ARBA" id="ARBA00023180"/>
    </source>
</evidence>
<dbReference type="PANTHER" id="PTHR25466:SF14">
    <property type="entry name" value="BUTYROPHILIN SUBFAMILY 2 MEMBER A2-LIKE-RELATED"/>
    <property type="match status" value="1"/>
</dbReference>
<feature type="signal peptide" evidence="11">
    <location>
        <begin position="1"/>
        <end position="20"/>
    </location>
</feature>
<dbReference type="InterPro" id="IPR013783">
    <property type="entry name" value="Ig-like_fold"/>
</dbReference>
<keyword evidence="8" id="KW-0675">Receptor</keyword>
<name>A0A7J6BE70_AMEME</name>
<keyword evidence="7" id="KW-1015">Disulfide bond</keyword>
<evidence type="ECO:0000256" key="5">
    <source>
        <dbReference type="ARBA" id="ARBA00022989"/>
    </source>
</evidence>
<keyword evidence="3" id="KW-0812">Transmembrane</keyword>
<dbReference type="GO" id="GO:0042130">
    <property type="term" value="P:negative regulation of T cell proliferation"/>
    <property type="evidence" value="ECO:0007669"/>
    <property type="project" value="TreeGrafter"/>
</dbReference>
<dbReference type="InterPro" id="IPR013106">
    <property type="entry name" value="Ig_V-set"/>
</dbReference>
<dbReference type="GO" id="GO:0071222">
    <property type="term" value="P:cellular response to lipopolysaccharide"/>
    <property type="evidence" value="ECO:0007669"/>
    <property type="project" value="TreeGrafter"/>
</dbReference>
<dbReference type="GO" id="GO:0006955">
    <property type="term" value="P:immune response"/>
    <property type="evidence" value="ECO:0007669"/>
    <property type="project" value="TreeGrafter"/>
</dbReference>
<dbReference type="InterPro" id="IPR036179">
    <property type="entry name" value="Ig-like_dom_sf"/>
</dbReference>
<keyword evidence="14" id="KW-1185">Reference proteome</keyword>
<dbReference type="SMART" id="SM00406">
    <property type="entry name" value="IGv"/>
    <property type="match status" value="1"/>
</dbReference>
<sequence>MNVSWIFFFTFLLLIHTVSVECVPVGGFKGESVILPCSLEQKPKTVFWRYNDSRTVCDISGGEARCKDQDQVYKDRVTISQSEMEKGNFSIMLRNLKETDAGLYTCTS</sequence>
<reference evidence="13 14" key="1">
    <citation type="submission" date="2020-02" db="EMBL/GenBank/DDBJ databases">
        <title>A chromosome-scale genome assembly of the black bullhead catfish (Ameiurus melas).</title>
        <authorList>
            <person name="Wen M."/>
            <person name="Zham M."/>
            <person name="Cabau C."/>
            <person name="Klopp C."/>
            <person name="Donnadieu C."/>
            <person name="Roques C."/>
            <person name="Bouchez O."/>
            <person name="Lampietro C."/>
            <person name="Jouanno E."/>
            <person name="Herpin A."/>
            <person name="Louis A."/>
            <person name="Berthelot C."/>
            <person name="Parey E."/>
            <person name="Roest-Crollius H."/>
            <person name="Braasch I."/>
            <person name="Postlethwait J."/>
            <person name="Robinson-Rechavi M."/>
            <person name="Echchiki A."/>
            <person name="Begum T."/>
            <person name="Montfort J."/>
            <person name="Schartl M."/>
            <person name="Bobe J."/>
            <person name="Guiguen Y."/>
        </authorList>
    </citation>
    <scope>NUCLEOTIDE SEQUENCE [LARGE SCALE GENOMIC DNA]</scope>
    <source>
        <strain evidence="13">M_S1</strain>
        <tissue evidence="13">Blood</tissue>
    </source>
</reference>
<dbReference type="GO" id="GO:0007166">
    <property type="term" value="P:cell surface receptor signaling pathway"/>
    <property type="evidence" value="ECO:0007669"/>
    <property type="project" value="TreeGrafter"/>
</dbReference>
<evidence type="ECO:0000256" key="4">
    <source>
        <dbReference type="ARBA" id="ARBA00022729"/>
    </source>
</evidence>
<evidence type="ECO:0000256" key="1">
    <source>
        <dbReference type="ARBA" id="ARBA00004251"/>
    </source>
</evidence>
<dbReference type="GO" id="GO:0031295">
    <property type="term" value="P:T cell costimulation"/>
    <property type="evidence" value="ECO:0007669"/>
    <property type="project" value="TreeGrafter"/>
</dbReference>